<evidence type="ECO:0000256" key="6">
    <source>
        <dbReference type="ARBA" id="ARBA00022527"/>
    </source>
</evidence>
<evidence type="ECO:0000256" key="1">
    <source>
        <dbReference type="ARBA" id="ARBA00001946"/>
    </source>
</evidence>
<proteinExistence type="evidence at transcript level"/>
<keyword evidence="12 19" id="KW-0067">ATP-binding</keyword>
<accession>A0A1X9RHQ4</accession>
<evidence type="ECO:0000256" key="13">
    <source>
        <dbReference type="ARBA" id="ARBA00022842"/>
    </source>
</evidence>
<comment type="catalytic activity">
    <reaction evidence="15">
        <text>L-seryl-[protein] + ATP = O-phospho-L-seryl-[protein] + ADP + H(+)</text>
        <dbReference type="Rhea" id="RHEA:17989"/>
        <dbReference type="Rhea" id="RHEA-COMP:9863"/>
        <dbReference type="Rhea" id="RHEA-COMP:11604"/>
        <dbReference type="ChEBI" id="CHEBI:15378"/>
        <dbReference type="ChEBI" id="CHEBI:29999"/>
        <dbReference type="ChEBI" id="CHEBI:30616"/>
        <dbReference type="ChEBI" id="CHEBI:83421"/>
        <dbReference type="ChEBI" id="CHEBI:456216"/>
        <dbReference type="EC" id="2.7.11.25"/>
    </reaction>
</comment>
<evidence type="ECO:0000256" key="4">
    <source>
        <dbReference type="ARBA" id="ARBA00012406"/>
    </source>
</evidence>
<evidence type="ECO:0000256" key="3">
    <source>
        <dbReference type="ARBA" id="ARBA00006529"/>
    </source>
</evidence>
<dbReference type="GO" id="GO:0004709">
    <property type="term" value="F:MAP kinase kinase kinase activity"/>
    <property type="evidence" value="ECO:0007669"/>
    <property type="project" value="UniProtKB-EC"/>
</dbReference>
<dbReference type="InterPro" id="IPR017441">
    <property type="entry name" value="Protein_kinase_ATP_BS"/>
</dbReference>
<dbReference type="FunFam" id="1.10.510.10:FF:000122">
    <property type="entry name" value="Mitogen-activated protein kinase kinase kinase 4"/>
    <property type="match status" value="1"/>
</dbReference>
<dbReference type="CDD" id="cd06626">
    <property type="entry name" value="STKc_MEKK4"/>
    <property type="match status" value="1"/>
</dbReference>
<comment type="subcellular location">
    <subcellularLocation>
        <location evidence="2">Cytoplasm</location>
        <location evidence="2">Perinuclear region</location>
    </subcellularLocation>
</comment>
<evidence type="ECO:0000256" key="12">
    <source>
        <dbReference type="ARBA" id="ARBA00022840"/>
    </source>
</evidence>
<organism evidence="23">
    <name type="scientific">Tegillarca granosa</name>
    <name type="common">Malaysian cockle</name>
    <name type="synonym">Anadara granosa</name>
    <dbReference type="NCBI Taxonomy" id="220873"/>
    <lineage>
        <taxon>Eukaryota</taxon>
        <taxon>Metazoa</taxon>
        <taxon>Spiralia</taxon>
        <taxon>Lophotrochozoa</taxon>
        <taxon>Mollusca</taxon>
        <taxon>Bivalvia</taxon>
        <taxon>Autobranchia</taxon>
        <taxon>Pteriomorphia</taxon>
        <taxon>Arcoida</taxon>
        <taxon>Arcoidea</taxon>
        <taxon>Arcidae</taxon>
        <taxon>Tegillarca</taxon>
    </lineage>
</organism>
<dbReference type="Gene3D" id="1.10.510.10">
    <property type="entry name" value="Transferase(Phosphotransferase) domain 1"/>
    <property type="match status" value="1"/>
</dbReference>
<evidence type="ECO:0000313" key="23">
    <source>
        <dbReference type="EMBL" id="ARQ79356.1"/>
    </source>
</evidence>
<keyword evidence="10 19" id="KW-0547">Nucleotide-binding</keyword>
<comment type="function">
    <text evidence="16">Component of a protein kinase signal transduction cascade. Activates the CSBP2, P38 and JNK MAPK pathways, but not the ERK pathway. Specifically phosphorylates and activates MAP2K4 and MAP2K6.</text>
</comment>
<dbReference type="PROSITE" id="PS00108">
    <property type="entry name" value="PROTEIN_KINASE_ST"/>
    <property type="match status" value="1"/>
</dbReference>
<name>A0A1X9RHQ4_TEGGR</name>
<evidence type="ECO:0000256" key="18">
    <source>
        <dbReference type="ARBA" id="ARBA00083883"/>
    </source>
</evidence>
<keyword evidence="9" id="KW-0479">Metal-binding</keyword>
<protein>
    <recommendedName>
        <fullName evidence="17">Mitogen-activated protein kinase kinase kinase 4</fullName>
        <ecNumber evidence="4">2.7.11.25</ecNumber>
    </recommendedName>
    <alternativeName>
        <fullName evidence="18">MAPK/ERK kinase kinase 4</fullName>
    </alternativeName>
</protein>
<keyword evidence="8" id="KW-0808">Transferase</keyword>
<evidence type="ECO:0000256" key="20">
    <source>
        <dbReference type="RuleBase" id="RU000304"/>
    </source>
</evidence>
<evidence type="ECO:0000256" key="7">
    <source>
        <dbReference type="ARBA" id="ARBA00022553"/>
    </source>
</evidence>
<dbReference type="EC" id="2.7.11.25" evidence="4"/>
<evidence type="ECO:0000256" key="14">
    <source>
        <dbReference type="ARBA" id="ARBA00047559"/>
    </source>
</evidence>
<evidence type="ECO:0000256" key="5">
    <source>
        <dbReference type="ARBA" id="ARBA00022490"/>
    </source>
</evidence>
<dbReference type="EMBL" id="KY465666">
    <property type="protein sequence ID" value="ARQ79356.1"/>
    <property type="molecule type" value="mRNA"/>
</dbReference>
<evidence type="ECO:0000256" key="8">
    <source>
        <dbReference type="ARBA" id="ARBA00022679"/>
    </source>
</evidence>
<evidence type="ECO:0000256" key="17">
    <source>
        <dbReference type="ARBA" id="ARBA00069057"/>
    </source>
</evidence>
<keyword evidence="7" id="KW-0597">Phosphoprotein</keyword>
<dbReference type="InterPro" id="IPR000719">
    <property type="entry name" value="Prot_kinase_dom"/>
</dbReference>
<dbReference type="SUPFAM" id="SSF56112">
    <property type="entry name" value="Protein kinase-like (PK-like)"/>
    <property type="match status" value="1"/>
</dbReference>
<evidence type="ECO:0000256" key="16">
    <source>
        <dbReference type="ARBA" id="ARBA00060115"/>
    </source>
</evidence>
<feature type="region of interest" description="Disordered" evidence="21">
    <location>
        <begin position="1"/>
        <end position="21"/>
    </location>
</feature>
<dbReference type="PANTHER" id="PTHR48016:SF32">
    <property type="entry name" value="MITOGEN-ACTIVATED PROTEIN KINASE KINASE KINASE 4"/>
    <property type="match status" value="1"/>
</dbReference>
<reference evidence="23" key="1">
    <citation type="submission" date="2017-01" db="EMBL/GenBank/DDBJ databases">
        <title>Molecular cloning, characterization and functional analysis of the gene for a putative mitogen-activated protein kinase kinase kinase 4 of the Blood clam, Tegillarca granosa.</title>
        <authorList>
            <person name="Liu G."/>
            <person name="Chen M."/>
        </authorList>
    </citation>
    <scope>NUCLEOTIDE SEQUENCE</scope>
</reference>
<feature type="binding site" evidence="19">
    <location>
        <position position="127"/>
    </location>
    <ligand>
        <name>ATP</name>
        <dbReference type="ChEBI" id="CHEBI:30616"/>
    </ligand>
</feature>
<dbReference type="InterPro" id="IPR011009">
    <property type="entry name" value="Kinase-like_dom_sf"/>
</dbReference>
<dbReference type="InterPro" id="IPR008271">
    <property type="entry name" value="Ser/Thr_kinase_AS"/>
</dbReference>
<evidence type="ECO:0000256" key="19">
    <source>
        <dbReference type="PROSITE-ProRule" id="PRU10141"/>
    </source>
</evidence>
<dbReference type="GO" id="GO:0046872">
    <property type="term" value="F:metal ion binding"/>
    <property type="evidence" value="ECO:0007669"/>
    <property type="project" value="UniProtKB-KW"/>
</dbReference>
<dbReference type="InterPro" id="IPR050538">
    <property type="entry name" value="MAP_kinase_kinase_kinase"/>
</dbReference>
<evidence type="ECO:0000259" key="22">
    <source>
        <dbReference type="PROSITE" id="PS50011"/>
    </source>
</evidence>
<keyword evidence="11 23" id="KW-0418">Kinase</keyword>
<sequence length="364" mass="41223">MVKRHSMENPTEVDLHDGEDGGIVMDIHHRRRSRGSGDFGPLISNSNLKPHERIALAIETLERERNNKLRERHVIGHVTSMKLEPDYHINARKVNFRWQRGTKIGEGQFGKVYSAVNMDSGELMAMKEMKFQANDHQALKEIADEIILFEGIQHENLVKYHGVEIHKDEMLVFMEYCDRGTLEEAAKMGLPEPMIRMYTKEILIAVNFLHDNNIVHRDIKGANIFLTSSGCLKLGDFGCSAKLKSHTTMPGEFNNLVGTTAYMAPEVITKNDQEGHGRAADIWSLGCVVVEMGSGKRPWFEFENNYQIMFRVGMGGTPTIPDNLSAEGKDFISHCFKHDPSTRKTASELLDHSFVKVQIEDQEG</sequence>
<evidence type="ECO:0000256" key="10">
    <source>
        <dbReference type="ARBA" id="ARBA00022741"/>
    </source>
</evidence>
<evidence type="ECO:0000256" key="9">
    <source>
        <dbReference type="ARBA" id="ARBA00022723"/>
    </source>
</evidence>
<evidence type="ECO:0000256" key="11">
    <source>
        <dbReference type="ARBA" id="ARBA00022777"/>
    </source>
</evidence>
<gene>
    <name evidence="23" type="primary">MEKK4</name>
</gene>
<feature type="domain" description="Protein kinase" evidence="22">
    <location>
        <begin position="98"/>
        <end position="355"/>
    </location>
</feature>
<dbReference type="GO" id="GO:0005524">
    <property type="term" value="F:ATP binding"/>
    <property type="evidence" value="ECO:0007669"/>
    <property type="project" value="UniProtKB-UniRule"/>
</dbReference>
<dbReference type="BRENDA" id="2.7.11.25">
    <property type="organism ID" value="17858"/>
</dbReference>
<dbReference type="PANTHER" id="PTHR48016">
    <property type="entry name" value="MAP KINASE KINASE KINASE SSK2-RELATED-RELATED"/>
    <property type="match status" value="1"/>
</dbReference>
<dbReference type="GO" id="GO:0048471">
    <property type="term" value="C:perinuclear region of cytoplasm"/>
    <property type="evidence" value="ECO:0007669"/>
    <property type="project" value="UniProtKB-SubCell"/>
</dbReference>
<dbReference type="Pfam" id="PF00069">
    <property type="entry name" value="Pkinase"/>
    <property type="match status" value="1"/>
</dbReference>
<keyword evidence="13" id="KW-0460">Magnesium</keyword>
<comment type="similarity">
    <text evidence="3">Belongs to the protein kinase superfamily. STE Ser/Thr protein kinase family. MAP kinase kinase kinase subfamily.</text>
</comment>
<evidence type="ECO:0000256" key="21">
    <source>
        <dbReference type="SAM" id="MobiDB-lite"/>
    </source>
</evidence>
<keyword evidence="5" id="KW-0963">Cytoplasm</keyword>
<evidence type="ECO:0000256" key="2">
    <source>
        <dbReference type="ARBA" id="ARBA00004556"/>
    </source>
</evidence>
<comment type="catalytic activity">
    <reaction evidence="14">
        <text>L-threonyl-[protein] + ATP = O-phospho-L-threonyl-[protein] + ADP + H(+)</text>
        <dbReference type="Rhea" id="RHEA:46608"/>
        <dbReference type="Rhea" id="RHEA-COMP:11060"/>
        <dbReference type="Rhea" id="RHEA-COMP:11605"/>
        <dbReference type="ChEBI" id="CHEBI:15378"/>
        <dbReference type="ChEBI" id="CHEBI:30013"/>
        <dbReference type="ChEBI" id="CHEBI:30616"/>
        <dbReference type="ChEBI" id="CHEBI:61977"/>
        <dbReference type="ChEBI" id="CHEBI:456216"/>
        <dbReference type="EC" id="2.7.11.25"/>
    </reaction>
</comment>
<dbReference type="PROSITE" id="PS00107">
    <property type="entry name" value="PROTEIN_KINASE_ATP"/>
    <property type="match status" value="1"/>
</dbReference>
<keyword evidence="6 20" id="KW-0723">Serine/threonine-protein kinase</keyword>
<dbReference type="AlphaFoldDB" id="A0A1X9RHQ4"/>
<dbReference type="SMART" id="SM00220">
    <property type="entry name" value="S_TKc"/>
    <property type="match status" value="1"/>
</dbReference>
<evidence type="ECO:0000256" key="15">
    <source>
        <dbReference type="ARBA" id="ARBA00048329"/>
    </source>
</evidence>
<dbReference type="PROSITE" id="PS50011">
    <property type="entry name" value="PROTEIN_KINASE_DOM"/>
    <property type="match status" value="1"/>
</dbReference>
<comment type="cofactor">
    <cofactor evidence="1">
        <name>Mg(2+)</name>
        <dbReference type="ChEBI" id="CHEBI:18420"/>
    </cofactor>
</comment>